<proteinExistence type="predicted"/>
<reference evidence="1" key="1">
    <citation type="submission" date="2020-11" db="EMBL/GenBank/DDBJ databases">
        <title>Gallus gallus (Chicken) genome, bGalGal1, GRCg7b, maternal haplotype autosomes + Z &amp; W.</title>
        <authorList>
            <person name="Warren W."/>
            <person name="Formenti G."/>
            <person name="Fedrigo O."/>
            <person name="Haase B."/>
            <person name="Mountcastle J."/>
            <person name="Balacco J."/>
            <person name="Tracey A."/>
            <person name="Schneider V."/>
            <person name="Okimoto R."/>
            <person name="Cheng H."/>
            <person name="Hawken R."/>
            <person name="Howe K."/>
            <person name="Jarvis E.D."/>
        </authorList>
    </citation>
    <scope>NUCLEOTIDE SEQUENCE [LARGE SCALE GENOMIC DNA]</scope>
    <source>
        <strain evidence="1">Broiler</strain>
    </source>
</reference>
<dbReference type="VEuPathDB" id="HostDB:geneid_417681"/>
<dbReference type="GO" id="GO:0036064">
    <property type="term" value="C:ciliary basal body"/>
    <property type="evidence" value="ECO:0007669"/>
    <property type="project" value="Ensembl"/>
</dbReference>
<dbReference type="PANTHER" id="PTHR15732:SF4">
    <property type="entry name" value="PROTEIN MOONRAKER"/>
    <property type="match status" value="1"/>
</dbReference>
<dbReference type="FunCoup" id="A0A3Q2UE38">
    <property type="interactions" value="1564"/>
</dbReference>
<gene>
    <name evidence="1" type="primary">KIAA0753</name>
</gene>
<dbReference type="GO" id="GO:0071539">
    <property type="term" value="P:protein localization to centrosome"/>
    <property type="evidence" value="ECO:0000318"/>
    <property type="project" value="GO_Central"/>
</dbReference>
<dbReference type="Pfam" id="PF15718">
    <property type="entry name" value="MNR"/>
    <property type="match status" value="1"/>
</dbReference>
<keyword evidence="2" id="KW-1185">Reference proteome</keyword>
<dbReference type="Proteomes" id="UP000000539">
    <property type="component" value="Chromosome 19"/>
</dbReference>
<name>A0A3Q2UE38_CHICK</name>
<accession>A0A3Q2UE38</accession>
<dbReference type="GeneTree" id="ENSGT00390000009714"/>
<reference evidence="1" key="3">
    <citation type="submission" date="2025-09" db="UniProtKB">
        <authorList>
            <consortium name="Ensembl"/>
        </authorList>
    </citation>
    <scope>IDENTIFICATION</scope>
    <source>
        <strain evidence="1">broiler</strain>
    </source>
</reference>
<dbReference type="InterPro" id="IPR031447">
    <property type="entry name" value="MNR"/>
</dbReference>
<dbReference type="GO" id="GO:0034451">
    <property type="term" value="C:centriolar satellite"/>
    <property type="evidence" value="ECO:0000318"/>
    <property type="project" value="GO_Central"/>
</dbReference>
<dbReference type="AlphaFoldDB" id="A0A3Q2UE38"/>
<dbReference type="Ensembl" id="ENSGALT00010070812.1">
    <property type="protein sequence ID" value="ENSGALP00010043503.1"/>
    <property type="gene ID" value="ENSGALG00010029281.1"/>
</dbReference>
<organism evidence="1 2">
    <name type="scientific">Gallus gallus</name>
    <name type="common">Chicken</name>
    <dbReference type="NCBI Taxonomy" id="9031"/>
    <lineage>
        <taxon>Eukaryota</taxon>
        <taxon>Metazoa</taxon>
        <taxon>Chordata</taxon>
        <taxon>Craniata</taxon>
        <taxon>Vertebrata</taxon>
        <taxon>Euteleostomi</taxon>
        <taxon>Archelosauria</taxon>
        <taxon>Archosauria</taxon>
        <taxon>Dinosauria</taxon>
        <taxon>Saurischia</taxon>
        <taxon>Theropoda</taxon>
        <taxon>Coelurosauria</taxon>
        <taxon>Aves</taxon>
        <taxon>Neognathae</taxon>
        <taxon>Galloanserae</taxon>
        <taxon>Galliformes</taxon>
        <taxon>Phasianidae</taxon>
        <taxon>Phasianinae</taxon>
        <taxon>Gallus</taxon>
    </lineage>
</organism>
<dbReference type="STRING" id="9031.ENSGALP00000072819"/>
<evidence type="ECO:0000313" key="1">
    <source>
        <dbReference type="Ensembl" id="ENSGALP00010043503.1"/>
    </source>
</evidence>
<dbReference type="GO" id="GO:0007099">
    <property type="term" value="P:centriole replication"/>
    <property type="evidence" value="ECO:0007669"/>
    <property type="project" value="InterPro"/>
</dbReference>
<dbReference type="GO" id="GO:0005815">
    <property type="term" value="C:microtubule organizing center"/>
    <property type="evidence" value="ECO:0000318"/>
    <property type="project" value="GO_Central"/>
</dbReference>
<protein>
    <submittedName>
        <fullName evidence="1">KIAA0753</fullName>
    </submittedName>
</protein>
<dbReference type="InParanoid" id="A0A3Q2UE38"/>
<dbReference type="GO" id="GO:0061824">
    <property type="term" value="P:cytosolic ciliogenesis"/>
    <property type="evidence" value="ECO:0007669"/>
    <property type="project" value="Ensembl"/>
</dbReference>
<dbReference type="SMR" id="A0A3Q2UE38"/>
<dbReference type="Bgee" id="ENSGALG00000006011">
    <property type="expression patterns" value="Expressed in spermatocyte and 13 other cell types or tissues"/>
</dbReference>
<dbReference type="OrthoDB" id="10072648at2759"/>
<dbReference type="PANTHER" id="PTHR15732">
    <property type="entry name" value="PROTEIN MOONRAKER"/>
    <property type="match status" value="1"/>
</dbReference>
<dbReference type="GO" id="GO:0005783">
    <property type="term" value="C:endoplasmic reticulum"/>
    <property type="evidence" value="ECO:0007669"/>
    <property type="project" value="Ensembl"/>
</dbReference>
<evidence type="ECO:0000313" key="2">
    <source>
        <dbReference type="Proteomes" id="UP000000539"/>
    </source>
</evidence>
<dbReference type="PaxDb" id="9031-ENSGALP00000009657"/>
<sequence>MMGPSKPPLSDAPLRPTTQLYRSEAKSLQTQLQFNRNVPAVPENLSLRFSNPHPIIIEKLKLSNDQRNLAESDDPSVRSSGMFSVISEERLKLAIHLAKRDIKRRQLEEQAKQQVFGDAVNKSLLAQKSQEQKNKVSESLEKKSGLEFQTRLKCHQKLVQPPKMKTTTSDTKVYLYTPNEGMLIPAVLGSSLTHNTRPDPKTNVKIKENKNIFEIQRLQKELRSCVQKIEDLTKKERDEENLDADEEQQVCTQRQKQAARSAQMLYVLQQQVKEIQGDLEKLSPHKIKHTKKSRAVSRLAAAHRGVIRALQAFANQFTHQTAQWIPTHYKELGSLIRQLSLCSAKLELDSSTSDVIIDILMQVEDLISLLEKKQTPKKVKKCLSTSHCKSPVNTVTFPARKQLTIPKGENKPLIVKERHGQEPRKSSAARGLLIDKHQHVAKNSAVQKMNNHAHILHDKFQEANDLPTPESNTVLQGSLDALVRSRAVKKDPILQTGSLKKKDILLPAKSQGMPKSLKPRQVQPPGKHARFQETTIAFQLKENKRFVKESSIPWMPPSPTSLPASPKRLAWREAEASRRMKVLTDLSRGEMKKVQELRLQGASPTQYADKVDKAVCEHLEHPLNRAQQINISLESNGHLKDSSIISQLSTHAAEKAAANADILSEKVLDDLLEDTAQEFWNMEQHKRLQAESLFVADSLSLETMLQRMEEIERYQETVCRRFTQIVYSDSEFRAQEDKIDQQMALIAQIPTSPHSIQITKLTRQIEPETDILFEKLFDDNGTDENKEAQEKLLTGNYILQPLTQNSVQKESYVSLSVTMHMLQSILDYNSKYKHHLKLIFHEAVGSFNPWQIAESLADELTDESLFDVAAELQDVCEDYAEAVFTSEFLQPAQSDTPATGEGVLFITCVLANCQTNSLLQYIS</sequence>
<dbReference type="GO" id="GO:0005829">
    <property type="term" value="C:cytosol"/>
    <property type="evidence" value="ECO:0007669"/>
    <property type="project" value="Ensembl"/>
</dbReference>
<reference evidence="1" key="2">
    <citation type="submission" date="2025-08" db="UniProtKB">
        <authorList>
            <consortium name="Ensembl"/>
        </authorList>
    </citation>
    <scope>IDENTIFICATION</scope>
    <source>
        <strain evidence="1">broiler</strain>
    </source>
</reference>